<gene>
    <name evidence="1" type="ORF">DI533_21760</name>
</gene>
<organism evidence="1 2">
    <name type="scientific">Cereibacter sphaeroides</name>
    <name type="common">Rhodobacter sphaeroides</name>
    <dbReference type="NCBI Taxonomy" id="1063"/>
    <lineage>
        <taxon>Bacteria</taxon>
        <taxon>Pseudomonadati</taxon>
        <taxon>Pseudomonadota</taxon>
        <taxon>Alphaproteobacteria</taxon>
        <taxon>Rhodobacterales</taxon>
        <taxon>Paracoccaceae</taxon>
        <taxon>Cereibacter</taxon>
    </lineage>
</organism>
<evidence type="ECO:0000313" key="1">
    <source>
        <dbReference type="EMBL" id="PZQ94681.1"/>
    </source>
</evidence>
<dbReference type="EMBL" id="QFQS01000015">
    <property type="protein sequence ID" value="PZQ94681.1"/>
    <property type="molecule type" value="Genomic_DNA"/>
</dbReference>
<proteinExistence type="predicted"/>
<dbReference type="AlphaFoldDB" id="A0A2W5RW17"/>
<evidence type="ECO:0000313" key="2">
    <source>
        <dbReference type="Proteomes" id="UP000248975"/>
    </source>
</evidence>
<accession>A0A2W5RW17</accession>
<dbReference type="Proteomes" id="UP000248975">
    <property type="component" value="Unassembled WGS sequence"/>
</dbReference>
<name>A0A2W5RW17_CERSP</name>
<comment type="caution">
    <text evidence="1">The sequence shown here is derived from an EMBL/GenBank/DDBJ whole genome shotgun (WGS) entry which is preliminary data.</text>
</comment>
<evidence type="ECO:0008006" key="3">
    <source>
        <dbReference type="Google" id="ProtNLM"/>
    </source>
</evidence>
<protein>
    <recommendedName>
        <fullName evidence="3">Ribbon-helix-helix protein CopG domain-containing protein</fullName>
    </recommendedName>
</protein>
<sequence length="64" mass="7432">MSSTANQRHRAARRAQGYKETTMWISSELDDAINRYVRENRAMSRRDAVTEALEARFMPQKGQS</sequence>
<reference evidence="1 2" key="1">
    <citation type="submission" date="2017-08" db="EMBL/GenBank/DDBJ databases">
        <title>Infants hospitalized years apart are colonized by the same room-sourced microbial strains.</title>
        <authorList>
            <person name="Brooks B."/>
            <person name="Olm M.R."/>
            <person name="Firek B.A."/>
            <person name="Baker R."/>
            <person name="Thomas B.C."/>
            <person name="Morowitz M.J."/>
            <person name="Banfield J.F."/>
        </authorList>
    </citation>
    <scope>NUCLEOTIDE SEQUENCE [LARGE SCALE GENOMIC DNA]</scope>
    <source>
        <strain evidence="1">S2_003_000_R2_11</strain>
    </source>
</reference>